<sequence>MKQGLTPYTRNDDWIILHHMLQTQDGPIAEVTATMHSKNSHQLHWKPGTKIPSGIDRPESKLWKERCHLG</sequence>
<organism evidence="2 3">
    <name type="scientific">Streptomyces melanogenes</name>
    <dbReference type="NCBI Taxonomy" id="67326"/>
    <lineage>
        <taxon>Bacteria</taxon>
        <taxon>Bacillati</taxon>
        <taxon>Actinomycetota</taxon>
        <taxon>Actinomycetes</taxon>
        <taxon>Kitasatosporales</taxon>
        <taxon>Streptomycetaceae</taxon>
        <taxon>Streptomyces</taxon>
    </lineage>
</organism>
<proteinExistence type="predicted"/>
<reference evidence="2" key="1">
    <citation type="submission" date="2022-10" db="EMBL/GenBank/DDBJ databases">
        <title>The complete genomes of actinobacterial strains from the NBC collection.</title>
        <authorList>
            <person name="Joergensen T.S."/>
            <person name="Alvarez Arevalo M."/>
            <person name="Sterndorff E.B."/>
            <person name="Faurdal D."/>
            <person name="Vuksanovic O."/>
            <person name="Mourched A.-S."/>
            <person name="Charusanti P."/>
            <person name="Shaw S."/>
            <person name="Blin K."/>
            <person name="Weber T."/>
        </authorList>
    </citation>
    <scope>NUCLEOTIDE SEQUENCE</scope>
    <source>
        <strain evidence="2">NBC_00668</strain>
    </source>
</reference>
<dbReference type="Pfam" id="PF14411">
    <property type="entry name" value="LHH"/>
    <property type="match status" value="1"/>
</dbReference>
<dbReference type="EMBL" id="CP109019">
    <property type="protein sequence ID" value="WUT80808.1"/>
    <property type="molecule type" value="Genomic_DNA"/>
</dbReference>
<dbReference type="Proteomes" id="UP001432060">
    <property type="component" value="Chromosome"/>
</dbReference>
<evidence type="ECO:0000259" key="1">
    <source>
        <dbReference type="Pfam" id="PF14411"/>
    </source>
</evidence>
<protein>
    <submittedName>
        <fullName evidence="2">HNH/ENDO VII family nuclease</fullName>
    </submittedName>
</protein>
<evidence type="ECO:0000313" key="2">
    <source>
        <dbReference type="EMBL" id="WUT80808.1"/>
    </source>
</evidence>
<feature type="domain" description="LHH" evidence="1">
    <location>
        <begin position="1"/>
        <end position="64"/>
    </location>
</feature>
<name>A0ABZ1XBD3_9ACTN</name>
<dbReference type="RefSeq" id="WP_329394692.1">
    <property type="nucleotide sequence ID" value="NZ_CP109019.1"/>
</dbReference>
<accession>A0ABZ1XBD3</accession>
<evidence type="ECO:0000313" key="3">
    <source>
        <dbReference type="Proteomes" id="UP001432060"/>
    </source>
</evidence>
<dbReference type="InterPro" id="IPR026834">
    <property type="entry name" value="LHH"/>
</dbReference>
<keyword evidence="3" id="KW-1185">Reference proteome</keyword>
<gene>
    <name evidence="2" type="ORF">OG515_00725</name>
</gene>